<evidence type="ECO:0000313" key="3">
    <source>
        <dbReference type="Proteomes" id="UP000789901"/>
    </source>
</evidence>
<evidence type="ECO:0000256" key="1">
    <source>
        <dbReference type="SAM" id="Coils"/>
    </source>
</evidence>
<feature type="non-terminal residue" evidence="2">
    <location>
        <position position="1"/>
    </location>
</feature>
<sequence length="158" mass="18421">LESLVYDKPQEHQSSLLPQPLVSIELSELSQVQKDVTSLTQENNVNTNRLLRELVERYPNIHLPGKLSRMPSESSDIMKSEDFDRIKEENRHLRKKVDDLKSKNRSLNEEMGVLMQIKELFDKESIVFQNQIKELEIKLKIANQEKGKSRADKLLELP</sequence>
<protein>
    <submittedName>
        <fullName evidence="2">4842_t:CDS:1</fullName>
    </submittedName>
</protein>
<gene>
    <name evidence="2" type="ORF">GMARGA_LOCUS44511</name>
</gene>
<proteinExistence type="predicted"/>
<accession>A0ABN7XME0</accession>
<keyword evidence="3" id="KW-1185">Reference proteome</keyword>
<dbReference type="Proteomes" id="UP000789901">
    <property type="component" value="Unassembled WGS sequence"/>
</dbReference>
<comment type="caution">
    <text evidence="2">The sequence shown here is derived from an EMBL/GenBank/DDBJ whole genome shotgun (WGS) entry which is preliminary data.</text>
</comment>
<keyword evidence="1" id="KW-0175">Coiled coil</keyword>
<dbReference type="EMBL" id="CAJVQB010152077">
    <property type="protein sequence ID" value="CAG8855690.1"/>
    <property type="molecule type" value="Genomic_DNA"/>
</dbReference>
<organism evidence="2 3">
    <name type="scientific">Gigaspora margarita</name>
    <dbReference type="NCBI Taxonomy" id="4874"/>
    <lineage>
        <taxon>Eukaryota</taxon>
        <taxon>Fungi</taxon>
        <taxon>Fungi incertae sedis</taxon>
        <taxon>Mucoromycota</taxon>
        <taxon>Glomeromycotina</taxon>
        <taxon>Glomeromycetes</taxon>
        <taxon>Diversisporales</taxon>
        <taxon>Gigasporaceae</taxon>
        <taxon>Gigaspora</taxon>
    </lineage>
</organism>
<evidence type="ECO:0000313" key="2">
    <source>
        <dbReference type="EMBL" id="CAG8855690.1"/>
    </source>
</evidence>
<reference evidence="2 3" key="1">
    <citation type="submission" date="2021-06" db="EMBL/GenBank/DDBJ databases">
        <authorList>
            <person name="Kallberg Y."/>
            <person name="Tangrot J."/>
            <person name="Rosling A."/>
        </authorList>
    </citation>
    <scope>NUCLEOTIDE SEQUENCE [LARGE SCALE GENOMIC DNA]</scope>
    <source>
        <strain evidence="2 3">120-4 pot B 10/14</strain>
    </source>
</reference>
<name>A0ABN7XME0_GIGMA</name>
<feature type="non-terminal residue" evidence="2">
    <location>
        <position position="158"/>
    </location>
</feature>
<feature type="coiled-coil region" evidence="1">
    <location>
        <begin position="83"/>
        <end position="152"/>
    </location>
</feature>